<protein>
    <submittedName>
        <fullName evidence="2">Uncharacterized protein</fullName>
    </submittedName>
</protein>
<accession>A0A6C0DC73</accession>
<feature type="transmembrane region" description="Helical" evidence="1">
    <location>
        <begin position="65"/>
        <end position="83"/>
    </location>
</feature>
<dbReference type="AlphaFoldDB" id="A0A6C0DC73"/>
<keyword evidence="1" id="KW-1133">Transmembrane helix</keyword>
<evidence type="ECO:0000313" key="2">
    <source>
        <dbReference type="EMBL" id="QHT13215.1"/>
    </source>
</evidence>
<organism evidence="2">
    <name type="scientific">viral metagenome</name>
    <dbReference type="NCBI Taxonomy" id="1070528"/>
    <lineage>
        <taxon>unclassified sequences</taxon>
        <taxon>metagenomes</taxon>
        <taxon>organismal metagenomes</taxon>
    </lineage>
</organism>
<name>A0A6C0DC73_9ZZZZ</name>
<feature type="transmembrane region" description="Helical" evidence="1">
    <location>
        <begin position="7"/>
        <end position="30"/>
    </location>
</feature>
<keyword evidence="1" id="KW-0812">Transmembrane</keyword>
<proteinExistence type="predicted"/>
<sequence>MAKITKILIPLVVGCLVACCFNVISGSMGYKNVALLDKPVSSYDGDIPHEDVKSVNMMQLVKWNVVPAILGLIIWGGVIWYATKAPSAGGEESHEE</sequence>
<keyword evidence="1" id="KW-0472">Membrane</keyword>
<evidence type="ECO:0000256" key="1">
    <source>
        <dbReference type="SAM" id="Phobius"/>
    </source>
</evidence>
<dbReference type="EMBL" id="MN739564">
    <property type="protein sequence ID" value="QHT13215.1"/>
    <property type="molecule type" value="Genomic_DNA"/>
</dbReference>
<reference evidence="2" key="1">
    <citation type="journal article" date="2020" name="Nature">
        <title>Giant virus diversity and host interactions through global metagenomics.</title>
        <authorList>
            <person name="Schulz F."/>
            <person name="Roux S."/>
            <person name="Paez-Espino D."/>
            <person name="Jungbluth S."/>
            <person name="Walsh D.A."/>
            <person name="Denef V.J."/>
            <person name="McMahon K.D."/>
            <person name="Konstantinidis K.T."/>
            <person name="Eloe-Fadrosh E.A."/>
            <person name="Kyrpides N.C."/>
            <person name="Woyke T."/>
        </authorList>
    </citation>
    <scope>NUCLEOTIDE SEQUENCE</scope>
    <source>
        <strain evidence="2">GVMAG-M-3300023174-131</strain>
    </source>
</reference>